<dbReference type="RefSeq" id="XP_040644588.1">
    <property type="nucleotide sequence ID" value="XM_040792621.1"/>
</dbReference>
<keyword evidence="3" id="KW-1185">Reference proteome</keyword>
<dbReference type="PANTHER" id="PTHR37544">
    <property type="entry name" value="SPRAY-RELATED"/>
    <property type="match status" value="1"/>
</dbReference>
<dbReference type="AlphaFoldDB" id="A0A135LAM0"/>
<evidence type="ECO:0000313" key="2">
    <source>
        <dbReference type="EMBL" id="KXG46052.1"/>
    </source>
</evidence>
<feature type="transmembrane region" description="Helical" evidence="1">
    <location>
        <begin position="355"/>
        <end position="375"/>
    </location>
</feature>
<sequence>MSIKISSLSKILNLHQKCGNLASQSQQIEHQISGWRPSYLRRRVLIVFVITFCGVIATLEKLNYVSKIHDGIAFSVESHHYLWTYVPTAIFTVIATFWSRVEFQVKQRAPWKAMAEKFGNAMESMLLDYVSEIQLASIVKAIRNKHFDVAAGVACSVLLRLLVIFSTSLLSLRKAQVHRSSVPTQFSAIGQAIANENRIVIAQPSLRVVEVCLILGILLAILMIFLEPRMTIAPRNPTSISSIAAIMAKSNEICQSLRGTGATPLRALHYSLKESRYYSQITPKGFLIKAEGGNCGKLDDQEHQTPAWAPFPSLIARVVIFIVVGLCIATLETALYVSQTNDGLGNISSNEYHRYMWTIIPSLVMGSICLLFGMMDFNARSLAPYAQLQRPAGALFEESMTVNYLDSLAITAMIRSIRTKHFAVLATTLATMVAPFLVIITSGLYTTIEVPHKMSINFTQATTFFSGNSADADRSSDAGISGMVVTKHILHKDLDFLRWTYDELAFPTLSMDTPSSSNETGNLFVDIRIPALRAAPACYFQTGRRLQWNFTKSNDGSESSYQLRVVAPTMPCSLLDEGMGSTSLIPSLAIFNSQGLFGQSSMLPCGNSYSSKPATLYLWGNIQSEAVESISAMTCIEATETVDTVTRFQLPDFDITDDYPPVPDESSARSAPIVDVPWISWNNFNATDTTAENLNLDEFFTALIMGKYAIPAGSLIDPDSIDMVIKAIKHQDRILKAQIFNNYSRSAADSAMGNAPLTGNITTSNRLRLSQDAVSTRVLEALLASILVLGIVGSILMNTDHILLKNPSSIGSIGSLLADSNILARYEQVMGDPNEQSLGQAFFSRCRFFLGFHGDASGQGNPWQLSEEQGCEKYCVYFSEWDGETMSGNGSMWSRKEFRVKETSVGERSV</sequence>
<evidence type="ECO:0000256" key="1">
    <source>
        <dbReference type="SAM" id="Phobius"/>
    </source>
</evidence>
<dbReference type="EMBL" id="LHQR01000069">
    <property type="protein sequence ID" value="KXG46052.1"/>
    <property type="molecule type" value="Genomic_DNA"/>
</dbReference>
<comment type="caution">
    <text evidence="2">The sequence shown here is derived from an EMBL/GenBank/DDBJ whole genome shotgun (WGS) entry which is preliminary data.</text>
</comment>
<dbReference type="Proteomes" id="UP000070168">
    <property type="component" value="Unassembled WGS sequence"/>
</dbReference>
<accession>A0A135LAM0</accession>
<dbReference type="OMA" id="LYMPWIV"/>
<feature type="transmembrane region" description="Helical" evidence="1">
    <location>
        <begin position="82"/>
        <end position="101"/>
    </location>
</feature>
<dbReference type="GeneID" id="63707921"/>
<keyword evidence="1" id="KW-1133">Transmembrane helix</keyword>
<name>A0A135LAM0_PENPA</name>
<dbReference type="STRING" id="5078.A0A135LAM0"/>
<dbReference type="InterPro" id="IPR021840">
    <property type="entry name" value="DUF3433"/>
</dbReference>
<feature type="transmembrane region" description="Helical" evidence="1">
    <location>
        <begin position="422"/>
        <end position="445"/>
    </location>
</feature>
<protein>
    <submittedName>
        <fullName evidence="2">Uncharacterized protein</fullName>
    </submittedName>
</protein>
<feature type="transmembrane region" description="Helical" evidence="1">
    <location>
        <begin position="208"/>
        <end position="226"/>
    </location>
</feature>
<dbReference type="Pfam" id="PF11915">
    <property type="entry name" value="DUF3433"/>
    <property type="match status" value="2"/>
</dbReference>
<keyword evidence="1" id="KW-0812">Transmembrane</keyword>
<organism evidence="2 3">
    <name type="scientific">Penicillium patulum</name>
    <name type="common">Penicillium griseofulvum</name>
    <dbReference type="NCBI Taxonomy" id="5078"/>
    <lineage>
        <taxon>Eukaryota</taxon>
        <taxon>Fungi</taxon>
        <taxon>Dikarya</taxon>
        <taxon>Ascomycota</taxon>
        <taxon>Pezizomycotina</taxon>
        <taxon>Eurotiomycetes</taxon>
        <taxon>Eurotiomycetidae</taxon>
        <taxon>Eurotiales</taxon>
        <taxon>Aspergillaceae</taxon>
        <taxon>Penicillium</taxon>
    </lineage>
</organism>
<keyword evidence="1" id="KW-0472">Membrane</keyword>
<feature type="transmembrane region" description="Helical" evidence="1">
    <location>
        <begin position="149"/>
        <end position="172"/>
    </location>
</feature>
<gene>
    <name evidence="2" type="ORF">PGRI_049080</name>
</gene>
<feature type="transmembrane region" description="Helical" evidence="1">
    <location>
        <begin position="44"/>
        <end position="62"/>
    </location>
</feature>
<reference evidence="2 3" key="1">
    <citation type="journal article" date="2016" name="BMC Genomics">
        <title>Genome sequencing and secondary metabolism of the postharvest pathogen Penicillium griseofulvum.</title>
        <authorList>
            <person name="Banani H."/>
            <person name="Marcet-Houben M."/>
            <person name="Ballester A.R."/>
            <person name="Abbruscato P."/>
            <person name="Gonzalez-Candelas L."/>
            <person name="Gabaldon T."/>
            <person name="Spadaro D."/>
        </authorList>
    </citation>
    <scope>NUCLEOTIDE SEQUENCE [LARGE SCALE GENOMIC DNA]</scope>
    <source>
        <strain evidence="2 3">PG3</strain>
    </source>
</reference>
<feature type="transmembrane region" description="Helical" evidence="1">
    <location>
        <begin position="314"/>
        <end position="335"/>
    </location>
</feature>
<dbReference type="OrthoDB" id="5332281at2759"/>
<proteinExistence type="predicted"/>
<evidence type="ECO:0000313" key="3">
    <source>
        <dbReference type="Proteomes" id="UP000070168"/>
    </source>
</evidence>